<dbReference type="Pfam" id="PF17332">
    <property type="entry name" value="DUF5592"/>
    <property type="match status" value="1"/>
</dbReference>
<organism evidence="3 4">
    <name type="scientific">Enterococcus gallinarum</name>
    <dbReference type="NCBI Taxonomy" id="1353"/>
    <lineage>
        <taxon>Bacteria</taxon>
        <taxon>Bacillati</taxon>
        <taxon>Bacillota</taxon>
        <taxon>Bacilli</taxon>
        <taxon>Lactobacillales</taxon>
        <taxon>Enterococcaceae</taxon>
        <taxon>Enterococcus</taxon>
    </lineage>
</organism>
<sequence length="135" mass="15852">MHDIQNEIFAETKFWGPVLLKDGVAAFVLFSFARKIQEATYGPLQDVAFFFVLVMGFFWLCPSVSNAKLRNYQRLFITLTNNRSTYHAIERIDFEVEERIDMVMGTVEEMQEEDKELSLEEIESERLEKEERRGG</sequence>
<keyword evidence="2" id="KW-1133">Transmembrane helix</keyword>
<name>A0AAE4HV14_ENTGA</name>
<feature type="compositionally biased region" description="Basic and acidic residues" evidence="1">
    <location>
        <begin position="124"/>
        <end position="135"/>
    </location>
</feature>
<feature type="compositionally biased region" description="Acidic residues" evidence="1">
    <location>
        <begin position="111"/>
        <end position="123"/>
    </location>
</feature>
<comment type="caution">
    <text evidence="3">The sequence shown here is derived from an EMBL/GenBank/DDBJ whole genome shotgun (WGS) entry which is preliminary data.</text>
</comment>
<dbReference type="AlphaFoldDB" id="A0AAE4HV14"/>
<evidence type="ECO:0000313" key="4">
    <source>
        <dbReference type="Proteomes" id="UP001183682"/>
    </source>
</evidence>
<dbReference type="RefSeq" id="WP_311810083.1">
    <property type="nucleotide sequence ID" value="NZ_JARPZN010000015.1"/>
</dbReference>
<accession>A0AAE4HV14</accession>
<dbReference type="Proteomes" id="UP001183682">
    <property type="component" value="Unassembled WGS sequence"/>
</dbReference>
<keyword evidence="2" id="KW-0812">Transmembrane</keyword>
<evidence type="ECO:0000256" key="1">
    <source>
        <dbReference type="SAM" id="MobiDB-lite"/>
    </source>
</evidence>
<feature type="transmembrane region" description="Helical" evidence="2">
    <location>
        <begin position="47"/>
        <end position="65"/>
    </location>
</feature>
<evidence type="ECO:0000256" key="2">
    <source>
        <dbReference type="SAM" id="Phobius"/>
    </source>
</evidence>
<protein>
    <submittedName>
        <fullName evidence="3">DUF5592 family protein</fullName>
    </submittedName>
</protein>
<proteinExistence type="predicted"/>
<reference evidence="3" key="1">
    <citation type="submission" date="2023-03" db="EMBL/GenBank/DDBJ databases">
        <authorList>
            <person name="Shen W."/>
            <person name="Cai J."/>
        </authorList>
    </citation>
    <scope>NUCLEOTIDE SEQUENCE</scope>
    <source>
        <strain evidence="3">K69-2</strain>
    </source>
</reference>
<feature type="region of interest" description="Disordered" evidence="1">
    <location>
        <begin position="111"/>
        <end position="135"/>
    </location>
</feature>
<dbReference type="EMBL" id="JARPZN010000015">
    <property type="protein sequence ID" value="MDT2691529.1"/>
    <property type="molecule type" value="Genomic_DNA"/>
</dbReference>
<dbReference type="InterPro" id="IPR020275">
    <property type="entry name" value="DUF5592"/>
</dbReference>
<gene>
    <name evidence="3" type="ORF">P7E30_15230</name>
</gene>
<keyword evidence="2" id="KW-0472">Membrane</keyword>
<evidence type="ECO:0000313" key="3">
    <source>
        <dbReference type="EMBL" id="MDT2691529.1"/>
    </source>
</evidence>